<keyword evidence="2" id="KW-1185">Reference proteome</keyword>
<dbReference type="GO" id="GO:0032984">
    <property type="term" value="P:protein-containing complex disassembly"/>
    <property type="evidence" value="ECO:0007669"/>
    <property type="project" value="InterPro"/>
</dbReference>
<protein>
    <submittedName>
        <fullName evidence="1">Uncharacterized protein</fullName>
    </submittedName>
</protein>
<dbReference type="InterPro" id="IPR044232">
    <property type="entry name" value="PUX1"/>
</dbReference>
<evidence type="ECO:0000313" key="2">
    <source>
        <dbReference type="Proteomes" id="UP000541444"/>
    </source>
</evidence>
<comment type="caution">
    <text evidence="1">The sequence shown here is derived from an EMBL/GenBank/DDBJ whole genome shotgun (WGS) entry which is preliminary data.</text>
</comment>
<evidence type="ECO:0000313" key="1">
    <source>
        <dbReference type="EMBL" id="KAF6171088.1"/>
    </source>
</evidence>
<reference evidence="1 2" key="1">
    <citation type="journal article" date="2020" name="IScience">
        <title>Genome Sequencing of the Endangered Kingdonia uniflora (Circaeasteraceae, Ranunculales) Reveals Potential Mechanisms of Evolutionary Specialization.</title>
        <authorList>
            <person name="Sun Y."/>
            <person name="Deng T."/>
            <person name="Zhang A."/>
            <person name="Moore M.J."/>
            <person name="Landis J.B."/>
            <person name="Lin N."/>
            <person name="Zhang H."/>
            <person name="Zhang X."/>
            <person name="Huang J."/>
            <person name="Zhang X."/>
            <person name="Sun H."/>
            <person name="Wang H."/>
        </authorList>
    </citation>
    <scope>NUCLEOTIDE SEQUENCE [LARGE SCALE GENOMIC DNA]</scope>
    <source>
        <strain evidence="1">TB1705</strain>
        <tissue evidence="1">Leaf</tissue>
    </source>
</reference>
<proteinExistence type="predicted"/>
<dbReference type="EMBL" id="JACGCM010000539">
    <property type="protein sequence ID" value="KAF6171088.1"/>
    <property type="molecule type" value="Genomic_DNA"/>
</dbReference>
<dbReference type="Proteomes" id="UP000541444">
    <property type="component" value="Unassembled WGS sequence"/>
</dbReference>
<dbReference type="OrthoDB" id="1937423at2759"/>
<name>A0A7J7NW01_9MAGN</name>
<dbReference type="AlphaFoldDB" id="A0A7J7NW01"/>
<organism evidence="1 2">
    <name type="scientific">Kingdonia uniflora</name>
    <dbReference type="NCBI Taxonomy" id="39325"/>
    <lineage>
        <taxon>Eukaryota</taxon>
        <taxon>Viridiplantae</taxon>
        <taxon>Streptophyta</taxon>
        <taxon>Embryophyta</taxon>
        <taxon>Tracheophyta</taxon>
        <taxon>Spermatophyta</taxon>
        <taxon>Magnoliopsida</taxon>
        <taxon>Ranunculales</taxon>
        <taxon>Circaeasteraceae</taxon>
        <taxon>Kingdonia</taxon>
    </lineage>
</organism>
<accession>A0A7J7NW01</accession>
<dbReference type="GO" id="GO:0051117">
    <property type="term" value="F:ATPase binding"/>
    <property type="evidence" value="ECO:0007669"/>
    <property type="project" value="InterPro"/>
</dbReference>
<gene>
    <name evidence="1" type="ORF">GIB67_010956</name>
</gene>
<dbReference type="PANTHER" id="PTHR47557:SF2">
    <property type="entry name" value="PLANT UBX DOMAIN-CONTAINING PROTEIN 1"/>
    <property type="match status" value="1"/>
</dbReference>
<dbReference type="PANTHER" id="PTHR47557">
    <property type="entry name" value="PLANT UBX DOMAIN-CONTAINING PROTEIN 1"/>
    <property type="match status" value="1"/>
</dbReference>
<sequence>MPSCVWDFHGEKVVIDDSFAPPIFQPVYDESLVPQEVEDILNEVIQAEPNLALEDIAECIPANIFDSKVREAMTDLCPGCKVFIVLSKVFFNTANGAIWLHCRSQARRKEDGEGLVFMAKLTATAEKLCREIHVFETSLSSGASQTSSNEEEPDDFYEFTAQNYYRVLST</sequence>